<dbReference type="AlphaFoldDB" id="A0A699IT32"/>
<organism evidence="2">
    <name type="scientific">Tanacetum cinerariifolium</name>
    <name type="common">Dalmatian daisy</name>
    <name type="synonym">Chrysanthemum cinerariifolium</name>
    <dbReference type="NCBI Taxonomy" id="118510"/>
    <lineage>
        <taxon>Eukaryota</taxon>
        <taxon>Viridiplantae</taxon>
        <taxon>Streptophyta</taxon>
        <taxon>Embryophyta</taxon>
        <taxon>Tracheophyta</taxon>
        <taxon>Spermatophyta</taxon>
        <taxon>Magnoliopsida</taxon>
        <taxon>eudicotyledons</taxon>
        <taxon>Gunneridae</taxon>
        <taxon>Pentapetalae</taxon>
        <taxon>asterids</taxon>
        <taxon>campanulids</taxon>
        <taxon>Asterales</taxon>
        <taxon>Asteraceae</taxon>
        <taxon>Asteroideae</taxon>
        <taxon>Anthemideae</taxon>
        <taxon>Anthemidinae</taxon>
        <taxon>Tanacetum</taxon>
    </lineage>
</organism>
<evidence type="ECO:0008006" key="3">
    <source>
        <dbReference type="Google" id="ProtNLM"/>
    </source>
</evidence>
<name>A0A699IT32_TANCI</name>
<comment type="caution">
    <text evidence="2">The sequence shown here is derived from an EMBL/GenBank/DDBJ whole genome shotgun (WGS) entry which is preliminary data.</text>
</comment>
<gene>
    <name evidence="2" type="ORF">Tci_553085</name>
</gene>
<feature type="compositionally biased region" description="Acidic residues" evidence="1">
    <location>
        <begin position="109"/>
        <end position="124"/>
    </location>
</feature>
<proteinExistence type="predicted"/>
<feature type="non-terminal residue" evidence="2">
    <location>
        <position position="124"/>
    </location>
</feature>
<evidence type="ECO:0000313" key="2">
    <source>
        <dbReference type="EMBL" id="GEZ81112.1"/>
    </source>
</evidence>
<protein>
    <recommendedName>
        <fullName evidence="3">Zinc knuckle CX2CX4HX4C</fullName>
    </recommendedName>
</protein>
<accession>A0A699IT32</accession>
<reference evidence="2" key="1">
    <citation type="journal article" date="2019" name="Sci. Rep.">
        <title>Draft genome of Tanacetum cinerariifolium, the natural source of mosquito coil.</title>
        <authorList>
            <person name="Yamashiro T."/>
            <person name="Shiraishi A."/>
            <person name="Satake H."/>
            <person name="Nakayama K."/>
        </authorList>
    </citation>
    <scope>NUCLEOTIDE SEQUENCE</scope>
</reference>
<evidence type="ECO:0000256" key="1">
    <source>
        <dbReference type="SAM" id="MobiDB-lite"/>
    </source>
</evidence>
<feature type="region of interest" description="Disordered" evidence="1">
    <location>
        <begin position="74"/>
        <end position="124"/>
    </location>
</feature>
<sequence length="124" mass="13769">MVIPNEEGTGYIREVISVEYEWKPSHYVACIRFGHGPTTCLNRVIKDVQKAPSMAANKPNLMADQEEVFVEVKGRRKKGKAGKDMGDASNLGAKDQKDGTSKQSSIWTDDLESDDEVDEILVPE</sequence>
<dbReference type="EMBL" id="BKCJ010326778">
    <property type="protein sequence ID" value="GEZ81112.1"/>
    <property type="molecule type" value="Genomic_DNA"/>
</dbReference>